<feature type="region of interest" description="Disordered" evidence="1">
    <location>
        <begin position="167"/>
        <end position="195"/>
    </location>
</feature>
<accession>A0A7W8JUQ5</accession>
<dbReference type="RefSeq" id="WP_184132641.1">
    <property type="nucleotide sequence ID" value="NZ_JACHFL010000006.1"/>
</dbReference>
<evidence type="ECO:0000256" key="1">
    <source>
        <dbReference type="SAM" id="MobiDB-lite"/>
    </source>
</evidence>
<reference evidence="2 3" key="1">
    <citation type="submission" date="2020-08" db="EMBL/GenBank/DDBJ databases">
        <title>Genomic Encyclopedia of Type Strains, Phase IV (KMG-IV): sequencing the most valuable type-strain genomes for metagenomic binning, comparative biology and taxonomic classification.</title>
        <authorList>
            <person name="Goeker M."/>
        </authorList>
    </citation>
    <scope>NUCLEOTIDE SEQUENCE [LARGE SCALE GENOMIC DNA]</scope>
    <source>
        <strain evidence="2 3">DSM 27939</strain>
    </source>
</reference>
<organism evidence="2 3">
    <name type="scientific">Deinococcus humi</name>
    <dbReference type="NCBI Taxonomy" id="662880"/>
    <lineage>
        <taxon>Bacteria</taxon>
        <taxon>Thermotogati</taxon>
        <taxon>Deinococcota</taxon>
        <taxon>Deinococci</taxon>
        <taxon>Deinococcales</taxon>
        <taxon>Deinococcaceae</taxon>
        <taxon>Deinococcus</taxon>
    </lineage>
</organism>
<name>A0A7W8JUQ5_9DEIO</name>
<sequence>MTLGRFPQQGDGWRQDVVRQGLHLIQHQDTALKPVQFAQPARLPGPQDLNGLHGGGDDHRRVPVLGGQLEVRGLLSAAAQVQGAVGLVSGTAMTRREICGAVGCSARAPASVRANAVVARVLPPPVGTGRRNRRCPPPAARRPACQKVWNTSARTCCTTRALRASCRSRNRTGPPQSGRPRPTTSDCAAGPRAAD</sequence>
<dbReference type="Proteomes" id="UP000552709">
    <property type="component" value="Unassembled WGS sequence"/>
</dbReference>
<evidence type="ECO:0000313" key="2">
    <source>
        <dbReference type="EMBL" id="MBB5363531.1"/>
    </source>
</evidence>
<comment type="caution">
    <text evidence="2">The sequence shown here is derived from an EMBL/GenBank/DDBJ whole genome shotgun (WGS) entry which is preliminary data.</text>
</comment>
<evidence type="ECO:0000313" key="3">
    <source>
        <dbReference type="Proteomes" id="UP000552709"/>
    </source>
</evidence>
<proteinExistence type="predicted"/>
<dbReference type="EMBL" id="JACHFL010000006">
    <property type="protein sequence ID" value="MBB5363531.1"/>
    <property type="molecule type" value="Genomic_DNA"/>
</dbReference>
<gene>
    <name evidence="2" type="ORF">HNQ08_002637</name>
</gene>
<dbReference type="AlphaFoldDB" id="A0A7W8JUQ5"/>
<protein>
    <submittedName>
        <fullName evidence="2">Uncharacterized protein</fullName>
    </submittedName>
</protein>
<keyword evidence="3" id="KW-1185">Reference proteome</keyword>